<name>A0A4C1TP01_EUMVA</name>
<dbReference type="AlphaFoldDB" id="A0A4C1TP01"/>
<reference evidence="1 2" key="1">
    <citation type="journal article" date="2019" name="Commun. Biol.">
        <title>The bagworm genome reveals a unique fibroin gene that provides high tensile strength.</title>
        <authorList>
            <person name="Kono N."/>
            <person name="Nakamura H."/>
            <person name="Ohtoshi R."/>
            <person name="Tomita M."/>
            <person name="Numata K."/>
            <person name="Arakawa K."/>
        </authorList>
    </citation>
    <scope>NUCLEOTIDE SEQUENCE [LARGE SCALE GENOMIC DNA]</scope>
</reference>
<evidence type="ECO:0000313" key="2">
    <source>
        <dbReference type="Proteomes" id="UP000299102"/>
    </source>
</evidence>
<gene>
    <name evidence="1" type="ORF">EVAR_5382_1</name>
</gene>
<dbReference type="EMBL" id="BGZK01000073">
    <property type="protein sequence ID" value="GBP15695.1"/>
    <property type="molecule type" value="Genomic_DNA"/>
</dbReference>
<organism evidence="1 2">
    <name type="scientific">Eumeta variegata</name>
    <name type="common">Bagworm moth</name>
    <name type="synonym">Eumeta japonica</name>
    <dbReference type="NCBI Taxonomy" id="151549"/>
    <lineage>
        <taxon>Eukaryota</taxon>
        <taxon>Metazoa</taxon>
        <taxon>Ecdysozoa</taxon>
        <taxon>Arthropoda</taxon>
        <taxon>Hexapoda</taxon>
        <taxon>Insecta</taxon>
        <taxon>Pterygota</taxon>
        <taxon>Neoptera</taxon>
        <taxon>Endopterygota</taxon>
        <taxon>Lepidoptera</taxon>
        <taxon>Glossata</taxon>
        <taxon>Ditrysia</taxon>
        <taxon>Tineoidea</taxon>
        <taxon>Psychidae</taxon>
        <taxon>Oiketicinae</taxon>
        <taxon>Eumeta</taxon>
    </lineage>
</organism>
<evidence type="ECO:0000313" key="1">
    <source>
        <dbReference type="EMBL" id="GBP15695.1"/>
    </source>
</evidence>
<proteinExistence type="predicted"/>
<comment type="caution">
    <text evidence="1">The sequence shown here is derived from an EMBL/GenBank/DDBJ whole genome shotgun (WGS) entry which is preliminary data.</text>
</comment>
<keyword evidence="2" id="KW-1185">Reference proteome</keyword>
<protein>
    <submittedName>
        <fullName evidence="1">Uncharacterized protein</fullName>
    </submittedName>
</protein>
<accession>A0A4C1TP01</accession>
<sequence length="142" mass="15780">MFYNGRNRGVEGLAATFVQLPRTDPPGLRLGHVKALGSECRRTTERPIRRVELRPIKSQRLGSQNLSSIGNGTIGTVVLFSKHDFELDRNGRRYLPPLYNYLQRSAVLPSRHAMPAVTIASHSSMRSQELLAQLEKSGGKVA</sequence>
<dbReference type="Proteomes" id="UP000299102">
    <property type="component" value="Unassembled WGS sequence"/>
</dbReference>